<dbReference type="GO" id="GO:0005829">
    <property type="term" value="C:cytosol"/>
    <property type="evidence" value="ECO:0007669"/>
    <property type="project" value="TreeGrafter"/>
</dbReference>
<dbReference type="SUPFAM" id="SSF53383">
    <property type="entry name" value="PLP-dependent transferases"/>
    <property type="match status" value="1"/>
</dbReference>
<comment type="cofactor">
    <cofactor evidence="1 7">
        <name>pyridoxal 5'-phosphate</name>
        <dbReference type="ChEBI" id="CHEBI:597326"/>
    </cofactor>
</comment>
<dbReference type="GO" id="GO:0006538">
    <property type="term" value="P:L-glutamate catabolic process"/>
    <property type="evidence" value="ECO:0007669"/>
    <property type="project" value="TreeGrafter"/>
</dbReference>
<comment type="catalytic activity">
    <reaction evidence="6">
        <text>L-glutamate + H(+) = 4-aminobutanoate + CO2</text>
        <dbReference type="Rhea" id="RHEA:17785"/>
        <dbReference type="ChEBI" id="CHEBI:15378"/>
        <dbReference type="ChEBI" id="CHEBI:16526"/>
        <dbReference type="ChEBI" id="CHEBI:29985"/>
        <dbReference type="ChEBI" id="CHEBI:59888"/>
        <dbReference type="EC" id="4.1.1.15"/>
    </reaction>
</comment>
<evidence type="ECO:0000256" key="3">
    <source>
        <dbReference type="ARBA" id="ARBA00012421"/>
    </source>
</evidence>
<dbReference type="Pfam" id="PF00282">
    <property type="entry name" value="Pyridoxal_deC"/>
    <property type="match status" value="1"/>
</dbReference>
<keyword evidence="5 7" id="KW-0456">Lyase</keyword>
<gene>
    <name evidence="8" type="ORF">H4R26_005665</name>
</gene>
<feature type="non-terminal residue" evidence="8">
    <location>
        <position position="148"/>
    </location>
</feature>
<dbReference type="Proteomes" id="UP001150907">
    <property type="component" value="Unassembled WGS sequence"/>
</dbReference>
<evidence type="ECO:0000313" key="9">
    <source>
        <dbReference type="Proteomes" id="UP001150907"/>
    </source>
</evidence>
<dbReference type="GO" id="GO:0030170">
    <property type="term" value="F:pyridoxal phosphate binding"/>
    <property type="evidence" value="ECO:0007669"/>
    <property type="project" value="InterPro"/>
</dbReference>
<evidence type="ECO:0000313" key="8">
    <source>
        <dbReference type="EMBL" id="KAJ1997878.1"/>
    </source>
</evidence>
<dbReference type="PANTHER" id="PTHR43321:SF3">
    <property type="entry name" value="GLUTAMATE DECARBOXYLASE"/>
    <property type="match status" value="1"/>
</dbReference>
<dbReference type="Gene3D" id="3.40.640.10">
    <property type="entry name" value="Type I PLP-dependent aspartate aminotransferase-like (Major domain)"/>
    <property type="match status" value="1"/>
</dbReference>
<evidence type="ECO:0000256" key="4">
    <source>
        <dbReference type="ARBA" id="ARBA00022898"/>
    </source>
</evidence>
<sequence>MAENISELLPGMRRLGMGRRRPTVTDMTYGAGYSESSGDVHSFPEEGMPARNAYQLIHDSLKFDGDPALNCATFLTTWMEPEADKLIMENLGKNRVDIDEYEATERIHRRCLAHLYDLWNGPDGNKSEVTGTVVVGSSEGIMLGGLAM</sequence>
<comment type="similarity">
    <text evidence="2 7">Belongs to the group II decarboxylase family.</text>
</comment>
<dbReference type="EMBL" id="JANBQF010001162">
    <property type="protein sequence ID" value="KAJ1997878.1"/>
    <property type="molecule type" value="Genomic_DNA"/>
</dbReference>
<dbReference type="OrthoDB" id="5152799at2759"/>
<dbReference type="InterPro" id="IPR015424">
    <property type="entry name" value="PyrdxlP-dep_Trfase"/>
</dbReference>
<protein>
    <recommendedName>
        <fullName evidence="3">glutamate decarboxylase</fullName>
        <ecNumber evidence="3">4.1.1.15</ecNumber>
    </recommendedName>
</protein>
<dbReference type="InterPro" id="IPR010107">
    <property type="entry name" value="Glutamate_decarboxylase"/>
</dbReference>
<evidence type="ECO:0000256" key="6">
    <source>
        <dbReference type="ARBA" id="ARBA00048868"/>
    </source>
</evidence>
<accession>A0A9W8BF96</accession>
<dbReference type="Gene3D" id="4.10.280.50">
    <property type="match status" value="1"/>
</dbReference>
<evidence type="ECO:0000256" key="2">
    <source>
        <dbReference type="ARBA" id="ARBA00009533"/>
    </source>
</evidence>
<keyword evidence="4 7" id="KW-0663">Pyridoxal phosphate</keyword>
<dbReference type="AlphaFoldDB" id="A0A9W8BF96"/>
<reference evidence="8" key="1">
    <citation type="submission" date="2022-07" db="EMBL/GenBank/DDBJ databases">
        <title>Phylogenomic reconstructions and comparative analyses of Kickxellomycotina fungi.</title>
        <authorList>
            <person name="Reynolds N.K."/>
            <person name="Stajich J.E."/>
            <person name="Barry K."/>
            <person name="Grigoriev I.V."/>
            <person name="Crous P."/>
            <person name="Smith M.E."/>
        </authorList>
    </citation>
    <scope>NUCLEOTIDE SEQUENCE</scope>
    <source>
        <strain evidence="8">IMI 214461</strain>
    </source>
</reference>
<comment type="caution">
    <text evidence="8">The sequence shown here is derived from an EMBL/GenBank/DDBJ whole genome shotgun (WGS) entry which is preliminary data.</text>
</comment>
<evidence type="ECO:0000256" key="7">
    <source>
        <dbReference type="RuleBase" id="RU000382"/>
    </source>
</evidence>
<keyword evidence="9" id="KW-1185">Reference proteome</keyword>
<evidence type="ECO:0000256" key="1">
    <source>
        <dbReference type="ARBA" id="ARBA00001933"/>
    </source>
</evidence>
<organism evidence="8 9">
    <name type="scientific">Coemansia thaxteri</name>
    <dbReference type="NCBI Taxonomy" id="2663907"/>
    <lineage>
        <taxon>Eukaryota</taxon>
        <taxon>Fungi</taxon>
        <taxon>Fungi incertae sedis</taxon>
        <taxon>Zoopagomycota</taxon>
        <taxon>Kickxellomycotina</taxon>
        <taxon>Kickxellomycetes</taxon>
        <taxon>Kickxellales</taxon>
        <taxon>Kickxellaceae</taxon>
        <taxon>Coemansia</taxon>
    </lineage>
</organism>
<dbReference type="InterPro" id="IPR015421">
    <property type="entry name" value="PyrdxlP-dep_Trfase_major"/>
</dbReference>
<dbReference type="GO" id="GO:0004351">
    <property type="term" value="F:glutamate decarboxylase activity"/>
    <property type="evidence" value="ECO:0007669"/>
    <property type="project" value="UniProtKB-EC"/>
</dbReference>
<dbReference type="InterPro" id="IPR002129">
    <property type="entry name" value="PyrdxlP-dep_de-COase"/>
</dbReference>
<name>A0A9W8BF96_9FUNG</name>
<dbReference type="PANTHER" id="PTHR43321">
    <property type="entry name" value="GLUTAMATE DECARBOXYLASE"/>
    <property type="match status" value="1"/>
</dbReference>
<proteinExistence type="inferred from homology"/>
<dbReference type="EC" id="4.1.1.15" evidence="3"/>
<evidence type="ECO:0000256" key="5">
    <source>
        <dbReference type="ARBA" id="ARBA00023239"/>
    </source>
</evidence>